<dbReference type="SMART" id="SM00360">
    <property type="entry name" value="RRM"/>
    <property type="match status" value="1"/>
</dbReference>
<reference evidence="4 5" key="1">
    <citation type="journal article" date="2018" name="PLoS Pathog.">
        <title>Evolution of structural diversity of trichothecenes, a family of toxins produced by plant pathogenic and entomopathogenic fungi.</title>
        <authorList>
            <person name="Proctor R.H."/>
            <person name="McCormick S.P."/>
            <person name="Kim H.S."/>
            <person name="Cardoza R.E."/>
            <person name="Stanley A.M."/>
            <person name="Lindo L."/>
            <person name="Kelly A."/>
            <person name="Brown D.W."/>
            <person name="Lee T."/>
            <person name="Vaughan M.M."/>
            <person name="Alexander N.J."/>
            <person name="Busman M."/>
            <person name="Gutierrez S."/>
        </authorList>
    </citation>
    <scope>NUCLEOTIDE SEQUENCE [LARGE SCALE GENOMIC DNA]</scope>
    <source>
        <strain evidence="4 5">IBT 40837</strain>
    </source>
</reference>
<protein>
    <recommendedName>
        <fullName evidence="3">RRM domain-containing protein</fullName>
    </recommendedName>
</protein>
<comment type="caution">
    <text evidence="4">The sequence shown here is derived from an EMBL/GenBank/DDBJ whole genome shotgun (WGS) entry which is preliminary data.</text>
</comment>
<dbReference type="SMART" id="SM00355">
    <property type="entry name" value="ZnF_C2H2"/>
    <property type="match status" value="3"/>
</dbReference>
<evidence type="ECO:0000313" key="5">
    <source>
        <dbReference type="Proteomes" id="UP000266272"/>
    </source>
</evidence>
<evidence type="ECO:0000256" key="1">
    <source>
        <dbReference type="PROSITE-ProRule" id="PRU00176"/>
    </source>
</evidence>
<organism evidence="4 5">
    <name type="scientific">Trichoderma arundinaceum</name>
    <dbReference type="NCBI Taxonomy" id="490622"/>
    <lineage>
        <taxon>Eukaryota</taxon>
        <taxon>Fungi</taxon>
        <taxon>Dikarya</taxon>
        <taxon>Ascomycota</taxon>
        <taxon>Pezizomycotina</taxon>
        <taxon>Sordariomycetes</taxon>
        <taxon>Hypocreomycetidae</taxon>
        <taxon>Hypocreales</taxon>
        <taxon>Hypocreaceae</taxon>
        <taxon>Trichoderma</taxon>
    </lineage>
</organism>
<accession>A0A395NA12</accession>
<dbReference type="STRING" id="490622.A0A395NA12"/>
<feature type="compositionally biased region" description="Basic and acidic residues" evidence="2">
    <location>
        <begin position="863"/>
        <end position="872"/>
    </location>
</feature>
<dbReference type="Proteomes" id="UP000266272">
    <property type="component" value="Unassembled WGS sequence"/>
</dbReference>
<evidence type="ECO:0000313" key="4">
    <source>
        <dbReference type="EMBL" id="RFU72523.1"/>
    </source>
</evidence>
<feature type="domain" description="RRM" evidence="3">
    <location>
        <begin position="769"/>
        <end position="846"/>
    </location>
</feature>
<feature type="compositionally biased region" description="Basic and acidic residues" evidence="2">
    <location>
        <begin position="881"/>
        <end position="904"/>
    </location>
</feature>
<dbReference type="InterPro" id="IPR012677">
    <property type="entry name" value="Nucleotide-bd_a/b_plait_sf"/>
</dbReference>
<proteinExistence type="predicted"/>
<dbReference type="PANTHER" id="PTHR35391">
    <property type="entry name" value="C2H2-TYPE DOMAIN-CONTAINING PROTEIN-RELATED"/>
    <property type="match status" value="1"/>
</dbReference>
<keyword evidence="5" id="KW-1185">Reference proteome</keyword>
<feature type="region of interest" description="Disordered" evidence="2">
    <location>
        <begin position="739"/>
        <end position="765"/>
    </location>
</feature>
<feature type="region of interest" description="Disordered" evidence="2">
    <location>
        <begin position="849"/>
        <end position="904"/>
    </location>
</feature>
<dbReference type="AlphaFoldDB" id="A0A395NA12"/>
<dbReference type="OrthoDB" id="20872at2759"/>
<evidence type="ECO:0000256" key="2">
    <source>
        <dbReference type="SAM" id="MobiDB-lite"/>
    </source>
</evidence>
<sequence>MEPLADVGLATMQRFKYLQEVEQPALIGDEPYEWPKSFFLAQVDRFELWAVNLGLFVMGHGALDYRIRDSESMKEAIYKMMKNLNRSLDEVLDYLNGNIELGDEDSDVDSEMGSDMDLLLDSIKDPIDRLYKLAVWIRNPATRLPSSKARNFQQIDEETKVDLFKAFESWDYDYVSSLFLEYEKHKAIQEHPTVEYQSAVGDNGGLENEDEVWEPVGNVLKLNKDKRLRGTESYLVHRIAQANGRRRQQFAYWRKHKDKLREHTSVVMEAPTQESSTTIGIKDGEIEKLKAPLSVTTATQLRLSQIAGKEVLEKEDVLNLSISEYAPSAWNPSKDVVSFPAPPKISPTDNFFECPYCYTICPASLLSERAWSNRVLTITLSRAHLIRDLRPYICTYEQCLNPEQLYDSRDDWIHHETSTHRKILRCPEHEDQMFTTLVAFEEHSQAYHKEDPVSPSFADSATGNVQRSCPICSIVLGSVQKLQSHIALHLERFAIFSLPRSLDAVEKMDFESDGAEMESDRSLNGDLGLDSNSTDDISDTHVEIHPNDPIPEEMINMRNAISRIRAHMRTKAYYQHLTERQEIQSQLKSHVKRVRWKPYEFQDTVLFELGDACLEAWLITEATEMFGRIKALHSIRLGYNNAILLQTEEKLALVSRINEARRNLPNYDQFDVPGPGTSMILDVLASVGGVREQAEMVWGPDIWRRKTTRDEKWKTIYGQLFGEDTPDASLLQQDHNITQESTSKPQDTLNSTVSDNNQLPPTDRNLPCNTLYIGNLSLDTSEEELKTMFSAQQGYKRLCFLTERKGPICFIEFEDVSFATKALRSLDGKILHNDVDGALRIDFAKTPLSARFDEPPSGEGEGQESKEEEVMQLKRTSTTSTEREAREDENPREDPEMQEEREQIEAEEQLFKNKFRLLKEDIAAELVLKNQEAQSDSEIQALARQMRLLWLDFASLKVQYTKETQKTKKTEKAQAFSTKMRSLEYIARKTQDEKYKNSGEIW</sequence>
<dbReference type="Gene3D" id="3.30.70.330">
    <property type="match status" value="1"/>
</dbReference>
<dbReference type="PANTHER" id="PTHR35391:SF7">
    <property type="entry name" value="C2H2-TYPE DOMAIN-CONTAINING PROTEIN"/>
    <property type="match status" value="1"/>
</dbReference>
<name>A0A395NA12_TRIAR</name>
<gene>
    <name evidence="4" type="ORF">TARUN_9733</name>
</gene>
<dbReference type="GO" id="GO:0003723">
    <property type="term" value="F:RNA binding"/>
    <property type="evidence" value="ECO:0007669"/>
    <property type="project" value="UniProtKB-UniRule"/>
</dbReference>
<dbReference type="Pfam" id="PF00076">
    <property type="entry name" value="RRM_1"/>
    <property type="match status" value="1"/>
</dbReference>
<dbReference type="PROSITE" id="PS50102">
    <property type="entry name" value="RRM"/>
    <property type="match status" value="1"/>
</dbReference>
<feature type="compositionally biased region" description="Polar residues" evidence="2">
    <location>
        <begin position="739"/>
        <end position="760"/>
    </location>
</feature>
<dbReference type="InterPro" id="IPR013087">
    <property type="entry name" value="Znf_C2H2_type"/>
</dbReference>
<dbReference type="InterPro" id="IPR035979">
    <property type="entry name" value="RBD_domain_sf"/>
</dbReference>
<evidence type="ECO:0000259" key="3">
    <source>
        <dbReference type="PROSITE" id="PS50102"/>
    </source>
</evidence>
<dbReference type="SUPFAM" id="SSF54928">
    <property type="entry name" value="RNA-binding domain, RBD"/>
    <property type="match status" value="1"/>
</dbReference>
<keyword evidence="1" id="KW-0694">RNA-binding</keyword>
<dbReference type="InterPro" id="IPR000504">
    <property type="entry name" value="RRM_dom"/>
</dbReference>
<dbReference type="EMBL" id="PXOA01000836">
    <property type="protein sequence ID" value="RFU72523.1"/>
    <property type="molecule type" value="Genomic_DNA"/>
</dbReference>